<dbReference type="PANTHER" id="PTHR10072:SF41">
    <property type="entry name" value="IRON-SULFUR CLUSTER ASSEMBLY 1 HOMOLOG, MITOCHONDRIAL"/>
    <property type="match status" value="1"/>
</dbReference>
<reference evidence="5" key="1">
    <citation type="submission" date="2019-12" db="EMBL/GenBank/DDBJ databases">
        <title>Genome sequence of Babesia ovis.</title>
        <authorList>
            <person name="Yamagishi J."/>
            <person name="Sevinc F."/>
            <person name="Xuan X."/>
        </authorList>
    </citation>
    <scope>NUCLEOTIDE SEQUENCE</scope>
    <source>
        <strain evidence="5">Selcuk</strain>
    </source>
</reference>
<keyword evidence="3" id="KW-0479">Metal-binding</keyword>
<evidence type="ECO:0000259" key="4">
    <source>
        <dbReference type="Pfam" id="PF01521"/>
    </source>
</evidence>
<dbReference type="InterPro" id="IPR000361">
    <property type="entry name" value="ATAP_core_dom"/>
</dbReference>
<keyword evidence="3" id="KW-0004">4Fe-4S</keyword>
<comment type="pathway">
    <text evidence="1">Cofactor biosynthesis; iron-sulfur cluster biosynthesis.</text>
</comment>
<dbReference type="GO" id="GO:0005737">
    <property type="term" value="C:cytoplasm"/>
    <property type="evidence" value="ECO:0007669"/>
    <property type="project" value="TreeGrafter"/>
</dbReference>
<dbReference type="PROSITE" id="PS01152">
    <property type="entry name" value="HESB"/>
    <property type="match status" value="1"/>
</dbReference>
<feature type="domain" description="Core" evidence="4">
    <location>
        <begin position="55"/>
        <end position="156"/>
    </location>
</feature>
<protein>
    <recommendedName>
        <fullName evidence="4">Core domain-containing protein</fullName>
    </recommendedName>
</protein>
<evidence type="ECO:0000256" key="3">
    <source>
        <dbReference type="ARBA" id="ARBA00022485"/>
    </source>
</evidence>
<accession>A0A9W5T8V4</accession>
<gene>
    <name evidence="5" type="ORF">BaOVIS_007510</name>
</gene>
<dbReference type="GO" id="GO:0051539">
    <property type="term" value="F:4 iron, 4 sulfur cluster binding"/>
    <property type="evidence" value="ECO:0007669"/>
    <property type="project" value="UniProtKB-KW"/>
</dbReference>
<keyword evidence="3" id="KW-0408">Iron</keyword>
<comment type="similarity">
    <text evidence="2">Belongs to the HesB/IscA family.</text>
</comment>
<evidence type="ECO:0000313" key="5">
    <source>
        <dbReference type="EMBL" id="GFE53347.1"/>
    </source>
</evidence>
<comment type="caution">
    <text evidence="5">The sequence shown here is derived from an EMBL/GenBank/DDBJ whole genome shotgun (WGS) entry which is preliminary data.</text>
</comment>
<dbReference type="PANTHER" id="PTHR10072">
    <property type="entry name" value="IRON-SULFUR CLUSTER ASSEMBLY PROTEIN"/>
    <property type="match status" value="1"/>
</dbReference>
<sequence length="161" mass="18215">MWFSTHCNVLAACKDARQMAPFTKYNALGRSELSTATSSFEVKRHGFKPRKKQLVTLTDKALNRLREICNDPTRIVKLMFVLKGCNGYSYEMEIVDRNSLDEMDEIIKDDAGNSVLAIENKTAFHMLGCHIDYAISPLEEGFVFDNPNVTSKCGCGQSFRF</sequence>
<dbReference type="InterPro" id="IPR017870">
    <property type="entry name" value="FeS_cluster_insertion_CS"/>
</dbReference>
<dbReference type="GO" id="GO:0051537">
    <property type="term" value="F:2 iron, 2 sulfur cluster binding"/>
    <property type="evidence" value="ECO:0007669"/>
    <property type="project" value="TreeGrafter"/>
</dbReference>
<dbReference type="EMBL" id="BLIY01000006">
    <property type="protein sequence ID" value="GFE53347.1"/>
    <property type="molecule type" value="Genomic_DNA"/>
</dbReference>
<evidence type="ECO:0000256" key="1">
    <source>
        <dbReference type="ARBA" id="ARBA00005151"/>
    </source>
</evidence>
<name>A0A9W5T8V4_BABOV</name>
<keyword evidence="3" id="KW-0411">Iron-sulfur</keyword>
<dbReference type="Proteomes" id="UP001057455">
    <property type="component" value="Unassembled WGS sequence"/>
</dbReference>
<dbReference type="InterPro" id="IPR035903">
    <property type="entry name" value="HesB-like_dom_sf"/>
</dbReference>
<dbReference type="AlphaFoldDB" id="A0A9W5T8V4"/>
<dbReference type="GO" id="GO:0016226">
    <property type="term" value="P:iron-sulfur cluster assembly"/>
    <property type="evidence" value="ECO:0007669"/>
    <property type="project" value="InterPro"/>
</dbReference>
<dbReference type="NCBIfam" id="TIGR00049">
    <property type="entry name" value="iron-sulfur cluster assembly accessory protein"/>
    <property type="match status" value="1"/>
</dbReference>
<dbReference type="OrthoDB" id="333486at2759"/>
<dbReference type="InterPro" id="IPR016092">
    <property type="entry name" value="ATAP"/>
</dbReference>
<dbReference type="Pfam" id="PF01521">
    <property type="entry name" value="Fe-S_biosyn"/>
    <property type="match status" value="1"/>
</dbReference>
<keyword evidence="6" id="KW-1185">Reference proteome</keyword>
<dbReference type="SUPFAM" id="SSF89360">
    <property type="entry name" value="HesB-like domain"/>
    <property type="match status" value="1"/>
</dbReference>
<dbReference type="InterPro" id="IPR050322">
    <property type="entry name" value="Fe-S_cluster_asmbl/transfer"/>
</dbReference>
<evidence type="ECO:0000256" key="2">
    <source>
        <dbReference type="ARBA" id="ARBA00006718"/>
    </source>
</evidence>
<dbReference type="Gene3D" id="2.60.300.12">
    <property type="entry name" value="HesB-like domain"/>
    <property type="match status" value="1"/>
</dbReference>
<evidence type="ECO:0000313" key="6">
    <source>
        <dbReference type="Proteomes" id="UP001057455"/>
    </source>
</evidence>
<organism evidence="5 6">
    <name type="scientific">Babesia ovis</name>
    <dbReference type="NCBI Taxonomy" id="5869"/>
    <lineage>
        <taxon>Eukaryota</taxon>
        <taxon>Sar</taxon>
        <taxon>Alveolata</taxon>
        <taxon>Apicomplexa</taxon>
        <taxon>Aconoidasida</taxon>
        <taxon>Piroplasmida</taxon>
        <taxon>Babesiidae</taxon>
        <taxon>Babesia</taxon>
    </lineage>
</organism>
<proteinExistence type="inferred from homology"/>